<dbReference type="SUPFAM" id="SSF58104">
    <property type="entry name" value="Methyl-accepting chemotaxis protein (MCP) signaling domain"/>
    <property type="match status" value="1"/>
</dbReference>
<dbReference type="PROSITE" id="PS50111">
    <property type="entry name" value="CHEMOTAXIS_TRANSDUC_2"/>
    <property type="match status" value="1"/>
</dbReference>
<evidence type="ECO:0000313" key="10">
    <source>
        <dbReference type="Proteomes" id="UP000219336"/>
    </source>
</evidence>
<dbReference type="Pfam" id="PF00015">
    <property type="entry name" value="MCPsignal"/>
    <property type="match status" value="1"/>
</dbReference>
<dbReference type="RefSeq" id="WP_096994596.1">
    <property type="nucleotide sequence ID" value="NZ_JBHSII010000011.1"/>
</dbReference>
<evidence type="ECO:0000256" key="2">
    <source>
        <dbReference type="ARBA" id="ARBA00023224"/>
    </source>
</evidence>
<name>A0A240ELR2_9VIBR</name>
<dbReference type="SMART" id="SM00283">
    <property type="entry name" value="MA"/>
    <property type="match status" value="1"/>
</dbReference>
<dbReference type="Proteomes" id="UP000219336">
    <property type="component" value="Unassembled WGS sequence"/>
</dbReference>
<proteinExistence type="inferred from homology"/>
<dbReference type="PRINTS" id="PR00260">
    <property type="entry name" value="CHEMTRNSDUCR"/>
</dbReference>
<dbReference type="GO" id="GO:0006935">
    <property type="term" value="P:chemotaxis"/>
    <property type="evidence" value="ECO:0007669"/>
    <property type="project" value="InterPro"/>
</dbReference>
<sequence>MVDNTEFDNITKMSSGLVFDKSGIVEDKTIIATFEDTLAKTDGQVVAHDVTSEGDKLLLNIVVPDMLRKELTIFELNLGFITQPLAETSGHGDYLTLKDGAGNILFSNTAPGQHIEFKSTIPVLDETWTLTAYLDSALTEANAATISTQITQALLVAAVIIVPLSMIIIALLLKPITLLQSVVRNLATGKGDLTQRLAVDSNDEFGKISQDINTFVAQLQTLIGNVIQSCNETSRSILHLEQQAKENQLLFQSHQNEMDQIVTSIHEMSASSDTVASDAQQASHNTDTANKASANSKLIVEEAISSLQALVTEVENTSHAVIAMSADTQKIGDTLAVIGDIAEQTNLLALNAAIEAARAGEQGRGFAVVADEVRALASRTRQSTEKSMICFLSCTQVMRPLLPTWSQLSIAVSSMRSKPAV</sequence>
<evidence type="ECO:0000256" key="4">
    <source>
        <dbReference type="PROSITE-ProRule" id="PRU00284"/>
    </source>
</evidence>
<comment type="similarity">
    <text evidence="3">Belongs to the methyl-accepting chemotaxis (MCP) protein family.</text>
</comment>
<dbReference type="InterPro" id="IPR004089">
    <property type="entry name" value="MCPsignal_dom"/>
</dbReference>
<gene>
    <name evidence="9" type="primary">pctC_4</name>
    <name evidence="9" type="ORF">VTH8203_03204</name>
</gene>
<dbReference type="PROSITE" id="PS50885">
    <property type="entry name" value="HAMP"/>
    <property type="match status" value="1"/>
</dbReference>
<accession>A0A240ELR2</accession>
<dbReference type="GO" id="GO:0016020">
    <property type="term" value="C:membrane"/>
    <property type="evidence" value="ECO:0007669"/>
    <property type="project" value="UniProtKB-SubCell"/>
</dbReference>
<dbReference type="AlphaFoldDB" id="A0A240ELR2"/>
<evidence type="ECO:0000256" key="3">
    <source>
        <dbReference type="ARBA" id="ARBA00029447"/>
    </source>
</evidence>
<dbReference type="InterPro" id="IPR004090">
    <property type="entry name" value="Chemotax_Me-accpt_rcpt"/>
</dbReference>
<dbReference type="PANTHER" id="PTHR32089:SF55">
    <property type="entry name" value="METHYL ACCEPTING SENSORY TRANSDUCER WITH CACHE_2 SMALL MOLECULE BINDING DOMAIN"/>
    <property type="match status" value="1"/>
</dbReference>
<dbReference type="OrthoDB" id="2489132at2"/>
<comment type="subcellular location">
    <subcellularLocation>
        <location evidence="1">Membrane</location>
    </subcellularLocation>
</comment>
<feature type="domain" description="Methyl-accepting transducer" evidence="7">
    <location>
        <begin position="229"/>
        <end position="386"/>
    </location>
</feature>
<keyword evidence="6" id="KW-0812">Transmembrane</keyword>
<organism evidence="9 10">
    <name type="scientific">Vibrio thalassae</name>
    <dbReference type="NCBI Taxonomy" id="1243014"/>
    <lineage>
        <taxon>Bacteria</taxon>
        <taxon>Pseudomonadati</taxon>
        <taxon>Pseudomonadota</taxon>
        <taxon>Gammaproteobacteria</taxon>
        <taxon>Vibrionales</taxon>
        <taxon>Vibrionaceae</taxon>
        <taxon>Vibrio</taxon>
    </lineage>
</organism>
<dbReference type="PANTHER" id="PTHR32089">
    <property type="entry name" value="METHYL-ACCEPTING CHEMOTAXIS PROTEIN MCPB"/>
    <property type="match status" value="1"/>
</dbReference>
<feature type="region of interest" description="Disordered" evidence="5">
    <location>
        <begin position="272"/>
        <end position="291"/>
    </location>
</feature>
<dbReference type="SMART" id="SM00304">
    <property type="entry name" value="HAMP"/>
    <property type="match status" value="1"/>
</dbReference>
<keyword evidence="6" id="KW-1133">Transmembrane helix</keyword>
<evidence type="ECO:0000259" key="7">
    <source>
        <dbReference type="PROSITE" id="PS50111"/>
    </source>
</evidence>
<reference evidence="10" key="1">
    <citation type="submission" date="2016-06" db="EMBL/GenBank/DDBJ databases">
        <authorList>
            <person name="Rodrigo-Torres L."/>
            <person name="Arahal R.D."/>
            <person name="Lucena T."/>
        </authorList>
    </citation>
    <scope>NUCLEOTIDE SEQUENCE [LARGE SCALE GENOMIC DNA]</scope>
    <source>
        <strain evidence="10">CECT8203</strain>
    </source>
</reference>
<evidence type="ECO:0000256" key="1">
    <source>
        <dbReference type="ARBA" id="ARBA00004370"/>
    </source>
</evidence>
<evidence type="ECO:0000256" key="5">
    <source>
        <dbReference type="SAM" id="MobiDB-lite"/>
    </source>
</evidence>
<evidence type="ECO:0000259" key="8">
    <source>
        <dbReference type="PROSITE" id="PS50885"/>
    </source>
</evidence>
<evidence type="ECO:0000256" key="6">
    <source>
        <dbReference type="SAM" id="Phobius"/>
    </source>
</evidence>
<protein>
    <submittedName>
        <fullName evidence="9">Methyl-accepting chemotaxis protein PctC</fullName>
    </submittedName>
</protein>
<feature type="domain" description="HAMP" evidence="8">
    <location>
        <begin position="170"/>
        <end position="224"/>
    </location>
</feature>
<dbReference type="Gene3D" id="1.10.287.950">
    <property type="entry name" value="Methyl-accepting chemotaxis protein"/>
    <property type="match status" value="1"/>
</dbReference>
<dbReference type="InterPro" id="IPR003660">
    <property type="entry name" value="HAMP_dom"/>
</dbReference>
<dbReference type="CDD" id="cd06225">
    <property type="entry name" value="HAMP"/>
    <property type="match status" value="1"/>
</dbReference>
<feature type="transmembrane region" description="Helical" evidence="6">
    <location>
        <begin position="153"/>
        <end position="173"/>
    </location>
</feature>
<evidence type="ECO:0000313" key="9">
    <source>
        <dbReference type="EMBL" id="SNX49556.1"/>
    </source>
</evidence>
<keyword evidence="10" id="KW-1185">Reference proteome</keyword>
<keyword evidence="6" id="KW-0472">Membrane</keyword>
<dbReference type="GO" id="GO:0007165">
    <property type="term" value="P:signal transduction"/>
    <property type="evidence" value="ECO:0007669"/>
    <property type="project" value="UniProtKB-KW"/>
</dbReference>
<dbReference type="GO" id="GO:0004888">
    <property type="term" value="F:transmembrane signaling receptor activity"/>
    <property type="evidence" value="ECO:0007669"/>
    <property type="project" value="InterPro"/>
</dbReference>
<dbReference type="Pfam" id="PF00672">
    <property type="entry name" value="HAMP"/>
    <property type="match status" value="1"/>
</dbReference>
<keyword evidence="2 4" id="KW-0807">Transducer</keyword>
<dbReference type="EMBL" id="OANU01000064">
    <property type="protein sequence ID" value="SNX49556.1"/>
    <property type="molecule type" value="Genomic_DNA"/>
</dbReference>